<accession>A0A328UE29</accession>
<protein>
    <submittedName>
        <fullName evidence="3">ABC transporter substrate-binding protein</fullName>
    </submittedName>
</protein>
<comment type="caution">
    <text evidence="3">The sequence shown here is derived from an EMBL/GenBank/DDBJ whole genome shotgun (WGS) entry which is preliminary data.</text>
</comment>
<dbReference type="InterPro" id="IPR002491">
    <property type="entry name" value="ABC_transptr_periplasmic_BD"/>
</dbReference>
<name>A0A328UE29_9FIRM</name>
<dbReference type="Proteomes" id="UP000249377">
    <property type="component" value="Unassembled WGS sequence"/>
</dbReference>
<proteinExistence type="inferred from homology"/>
<reference evidence="3 4" key="1">
    <citation type="submission" date="2018-06" db="EMBL/GenBank/DDBJ databases">
        <title>Noncontiguous genome sequence of Ruminococcaceae bacterium ASD2818.</title>
        <authorList>
            <person name="Chaplin A.V."/>
            <person name="Sokolova S.R."/>
            <person name="Kochetkova T.O."/>
            <person name="Goltsov A.Y."/>
            <person name="Trofimov D.Y."/>
            <person name="Efimov B.A."/>
        </authorList>
    </citation>
    <scope>NUCLEOTIDE SEQUENCE [LARGE SCALE GENOMIC DNA]</scope>
    <source>
        <strain evidence="3 4">ASD2818</strain>
    </source>
</reference>
<evidence type="ECO:0000313" key="3">
    <source>
        <dbReference type="EMBL" id="RAQ29768.1"/>
    </source>
</evidence>
<evidence type="ECO:0000256" key="1">
    <source>
        <dbReference type="ARBA" id="ARBA00008814"/>
    </source>
</evidence>
<dbReference type="AlphaFoldDB" id="A0A328UE29"/>
<dbReference type="PROSITE" id="PS50983">
    <property type="entry name" value="FE_B12_PBP"/>
    <property type="match status" value="1"/>
</dbReference>
<comment type="similarity">
    <text evidence="1">Belongs to the bacterial solute-binding protein 8 family.</text>
</comment>
<organism evidence="3 4">
    <name type="scientific">Hydrogeniiclostridium mannosilyticum</name>
    <dbReference type="NCBI Taxonomy" id="2764322"/>
    <lineage>
        <taxon>Bacteria</taxon>
        <taxon>Bacillati</taxon>
        <taxon>Bacillota</taxon>
        <taxon>Clostridia</taxon>
        <taxon>Eubacteriales</taxon>
        <taxon>Acutalibacteraceae</taxon>
        <taxon>Hydrogeniiclostridium</taxon>
    </lineage>
</organism>
<feature type="domain" description="Fe/B12 periplasmic-binding" evidence="2">
    <location>
        <begin position="102"/>
        <end position="367"/>
    </location>
</feature>
<dbReference type="SUPFAM" id="SSF53807">
    <property type="entry name" value="Helical backbone' metal receptor"/>
    <property type="match status" value="1"/>
</dbReference>
<dbReference type="Gene3D" id="3.40.50.1980">
    <property type="entry name" value="Nitrogenase molybdenum iron protein domain"/>
    <property type="match status" value="2"/>
</dbReference>
<keyword evidence="4" id="KW-1185">Reference proteome</keyword>
<dbReference type="PANTHER" id="PTHR30535">
    <property type="entry name" value="VITAMIN B12-BINDING PROTEIN"/>
    <property type="match status" value="1"/>
</dbReference>
<dbReference type="Pfam" id="PF01497">
    <property type="entry name" value="Peripla_BP_2"/>
    <property type="match status" value="1"/>
</dbReference>
<sequence length="367" mass="39719">MRKKTEYTGNKTVYPRNIRHERRNKMYRKMKLLKRLTAGLMAPLLLAGLLAGCQSGPGGGASAGLSAGSVTEPGTVSADSAAYYTFEDGLGNTVVLKEKPEKVAVLFSSYADVWQCAGGEVAVTVGESVERGFADESAVLVDGGAGKTIDNERLVAEEPDFVICSADLSEQVKTAELLNKAGIPCAAFHVESFEDYLNMLKICTDICENPEAYQTYGTAVQAEIQSILADVAEKQAGKPQKKILFIRAGSKSSATKAKTAEDHFACAMLKEMGTYNIAENAPALLDGLSFEEVLSEQPDFIFISTMGKEEAARAYMDSVLAEESWQGLTAVQGGNYAYLPKELFQFKPNARWAEAYRYLAGLLYPEA</sequence>
<dbReference type="InterPro" id="IPR050902">
    <property type="entry name" value="ABC_Transporter_SBP"/>
</dbReference>
<gene>
    <name evidence="3" type="ORF">DPQ25_05585</name>
</gene>
<evidence type="ECO:0000259" key="2">
    <source>
        <dbReference type="PROSITE" id="PS50983"/>
    </source>
</evidence>
<evidence type="ECO:0000313" key="4">
    <source>
        <dbReference type="Proteomes" id="UP000249377"/>
    </source>
</evidence>
<dbReference type="GO" id="GO:0071281">
    <property type="term" value="P:cellular response to iron ion"/>
    <property type="evidence" value="ECO:0007669"/>
    <property type="project" value="TreeGrafter"/>
</dbReference>
<dbReference type="PANTHER" id="PTHR30535:SF34">
    <property type="entry name" value="MOLYBDATE-BINDING PROTEIN MOLA"/>
    <property type="match status" value="1"/>
</dbReference>
<dbReference type="EMBL" id="QLYR01000002">
    <property type="protein sequence ID" value="RAQ29768.1"/>
    <property type="molecule type" value="Genomic_DNA"/>
</dbReference>